<keyword evidence="3" id="KW-1185">Reference proteome</keyword>
<sequence length="106" mass="11511">MIASSIVDAHGSIRGAGCASASSFGRTMKMCNDGRFELTAVLLWWLRVPYVLRRQREPCQTRKLLRVNISPFDPGTGKPQGLSRNRVAEGSISGSGDLPQDLQAPP</sequence>
<dbReference type="Proteomes" id="UP000316079">
    <property type="component" value="Unassembled WGS sequence"/>
</dbReference>
<evidence type="ECO:0000313" key="3">
    <source>
        <dbReference type="Proteomes" id="UP000316079"/>
    </source>
</evidence>
<evidence type="ECO:0000313" key="2">
    <source>
        <dbReference type="EMBL" id="TRY96686.1"/>
    </source>
</evidence>
<gene>
    <name evidence="2" type="ORF">DNTS_035017</name>
</gene>
<dbReference type="AlphaFoldDB" id="A0A553R3C5"/>
<reference evidence="2 3" key="1">
    <citation type="journal article" date="2019" name="Sci. Data">
        <title>Hybrid genome assembly and annotation of Danionella translucida.</title>
        <authorList>
            <person name="Kadobianskyi M."/>
            <person name="Schulze L."/>
            <person name="Schuelke M."/>
            <person name="Judkewitz B."/>
        </authorList>
    </citation>
    <scope>NUCLEOTIDE SEQUENCE [LARGE SCALE GENOMIC DNA]</scope>
    <source>
        <strain evidence="2 3">Bolton</strain>
    </source>
</reference>
<name>A0A553R3C5_9TELE</name>
<organism evidence="2 3">
    <name type="scientific">Danionella cerebrum</name>
    <dbReference type="NCBI Taxonomy" id="2873325"/>
    <lineage>
        <taxon>Eukaryota</taxon>
        <taxon>Metazoa</taxon>
        <taxon>Chordata</taxon>
        <taxon>Craniata</taxon>
        <taxon>Vertebrata</taxon>
        <taxon>Euteleostomi</taxon>
        <taxon>Actinopterygii</taxon>
        <taxon>Neopterygii</taxon>
        <taxon>Teleostei</taxon>
        <taxon>Ostariophysi</taxon>
        <taxon>Cypriniformes</taxon>
        <taxon>Danionidae</taxon>
        <taxon>Danioninae</taxon>
        <taxon>Danionella</taxon>
    </lineage>
</organism>
<proteinExistence type="predicted"/>
<evidence type="ECO:0000256" key="1">
    <source>
        <dbReference type="SAM" id="MobiDB-lite"/>
    </source>
</evidence>
<accession>A0A553R3C5</accession>
<protein>
    <submittedName>
        <fullName evidence="2">Uncharacterized protein</fullName>
    </submittedName>
</protein>
<feature type="region of interest" description="Disordered" evidence="1">
    <location>
        <begin position="70"/>
        <end position="106"/>
    </location>
</feature>
<comment type="caution">
    <text evidence="2">The sequence shown here is derived from an EMBL/GenBank/DDBJ whole genome shotgun (WGS) entry which is preliminary data.</text>
</comment>
<dbReference type="EMBL" id="SRMA01025268">
    <property type="protein sequence ID" value="TRY96686.1"/>
    <property type="molecule type" value="Genomic_DNA"/>
</dbReference>